<dbReference type="EMBL" id="JACHJL010000017">
    <property type="protein sequence ID" value="MBB5938656.1"/>
    <property type="molecule type" value="Genomic_DNA"/>
</dbReference>
<dbReference type="InterPro" id="IPR046675">
    <property type="entry name" value="DUF6545"/>
</dbReference>
<proteinExistence type="predicted"/>
<dbReference type="AlphaFoldDB" id="A0A7W9V1V9"/>
<dbReference type="Pfam" id="PF20182">
    <property type="entry name" value="DUF6545"/>
    <property type="match status" value="1"/>
</dbReference>
<accession>A0A7W9V1V9</accession>
<dbReference type="Proteomes" id="UP000588098">
    <property type="component" value="Unassembled WGS sequence"/>
</dbReference>
<reference evidence="2 3" key="1">
    <citation type="submission" date="2020-08" db="EMBL/GenBank/DDBJ databases">
        <title>Genomic Encyclopedia of Type Strains, Phase III (KMG-III): the genomes of soil and plant-associated and newly described type strains.</title>
        <authorList>
            <person name="Whitman W."/>
        </authorList>
    </citation>
    <scope>NUCLEOTIDE SEQUENCE [LARGE SCALE GENOMIC DNA]</scope>
    <source>
        <strain evidence="2 3">CECT 8305</strain>
    </source>
</reference>
<keyword evidence="3" id="KW-1185">Reference proteome</keyword>
<organism evidence="2 3">
    <name type="scientific">Streptomyces zagrosensis</name>
    <dbReference type="NCBI Taxonomy" id="1042984"/>
    <lineage>
        <taxon>Bacteria</taxon>
        <taxon>Bacillati</taxon>
        <taxon>Actinomycetota</taxon>
        <taxon>Actinomycetes</taxon>
        <taxon>Kitasatosporales</taxon>
        <taxon>Streptomycetaceae</taxon>
        <taxon>Streptomyces</taxon>
    </lineage>
</organism>
<feature type="domain" description="DUF6545" evidence="1">
    <location>
        <begin position="3"/>
        <end position="83"/>
    </location>
</feature>
<evidence type="ECO:0000313" key="3">
    <source>
        <dbReference type="Proteomes" id="UP000588098"/>
    </source>
</evidence>
<evidence type="ECO:0000313" key="2">
    <source>
        <dbReference type="EMBL" id="MBB5938656.1"/>
    </source>
</evidence>
<evidence type="ECO:0000259" key="1">
    <source>
        <dbReference type="Pfam" id="PF20182"/>
    </source>
</evidence>
<comment type="caution">
    <text evidence="2">The sequence shown here is derived from an EMBL/GenBank/DDBJ whole genome shotgun (WGS) entry which is preliminary data.</text>
</comment>
<name>A0A7W9V1V9_9ACTN</name>
<protein>
    <recommendedName>
        <fullName evidence="1">DUF6545 domain-containing protein</fullName>
    </recommendedName>
</protein>
<gene>
    <name evidence="2" type="ORF">FHS42_005745</name>
</gene>
<sequence length="112" mass="11761">MRTLSHLVPAGLYARAAQVAERQGYTGLRARAVASAYWGRSALLAAAGGAVAHSAPVDAPPSADDDFDGFVARLVLVTEAYRRVSDEFARELLVAGSQAPAARPSVSHMRTP</sequence>